<dbReference type="InterPro" id="IPR000244">
    <property type="entry name" value="Ribosomal_bL9"/>
</dbReference>
<feature type="domain" description="Ribosomal protein L9" evidence="8">
    <location>
        <begin position="13"/>
        <end position="40"/>
    </location>
</feature>
<accession>A0A841GXF0</accession>
<dbReference type="NCBIfam" id="TIGR00158">
    <property type="entry name" value="L9"/>
    <property type="match status" value="1"/>
</dbReference>
<dbReference type="InterPro" id="IPR020069">
    <property type="entry name" value="Ribosomal_bL9_C"/>
</dbReference>
<evidence type="ECO:0000313" key="9">
    <source>
        <dbReference type="EMBL" id="MBB6070186.1"/>
    </source>
</evidence>
<dbReference type="GO" id="GO:0019843">
    <property type="term" value="F:rRNA binding"/>
    <property type="evidence" value="ECO:0007669"/>
    <property type="project" value="UniProtKB-UniRule"/>
</dbReference>
<evidence type="ECO:0000256" key="1">
    <source>
        <dbReference type="ARBA" id="ARBA00010605"/>
    </source>
</evidence>
<evidence type="ECO:0000256" key="5">
    <source>
        <dbReference type="ARBA" id="ARBA00023274"/>
    </source>
</evidence>
<evidence type="ECO:0000259" key="8">
    <source>
        <dbReference type="PROSITE" id="PS00651"/>
    </source>
</evidence>
<dbReference type="SUPFAM" id="SSF55653">
    <property type="entry name" value="Ribosomal protein L9 C-domain"/>
    <property type="match status" value="1"/>
</dbReference>
<comment type="caution">
    <text evidence="9">The sequence shown here is derived from an EMBL/GenBank/DDBJ whole genome shotgun (WGS) entry which is preliminary data.</text>
</comment>
<dbReference type="Pfam" id="PF03948">
    <property type="entry name" value="Ribosomal_L9_C"/>
    <property type="match status" value="1"/>
</dbReference>
<reference evidence="9 10" key="1">
    <citation type="submission" date="2020-08" db="EMBL/GenBank/DDBJ databases">
        <title>Genomic Encyclopedia of Type Strains, Phase IV (KMG-IV): sequencing the most valuable type-strain genomes for metagenomic binning, comparative biology and taxonomic classification.</title>
        <authorList>
            <person name="Goeker M."/>
        </authorList>
    </citation>
    <scope>NUCLEOTIDE SEQUENCE [LARGE SCALE GENOMIC DNA]</scope>
    <source>
        <strain evidence="9 10">DSM 29007</strain>
    </source>
</reference>
<sequence length="149" mass="16272">MQVILRERIEGLGAAGDVVDVKPGYGRNYLVPRGLAYEATQANVRRIDAERAAQTRRDTETLDSARQAASAIEGVSLTFHARAGQEGKLFGSITSADIAEKLAEQGVQIDRRTIELEEPIKALGVTSVPVRLHPQVRPEIKVWVIASED</sequence>
<dbReference type="Proteomes" id="UP000582837">
    <property type="component" value="Unassembled WGS sequence"/>
</dbReference>
<dbReference type="GO" id="GO:0006412">
    <property type="term" value="P:translation"/>
    <property type="evidence" value="ECO:0007669"/>
    <property type="project" value="UniProtKB-UniRule"/>
</dbReference>
<protein>
    <recommendedName>
        <fullName evidence="6 7">Large ribosomal subunit protein bL9</fullName>
    </recommendedName>
</protein>
<dbReference type="GO" id="GO:1990904">
    <property type="term" value="C:ribonucleoprotein complex"/>
    <property type="evidence" value="ECO:0007669"/>
    <property type="project" value="UniProtKB-KW"/>
</dbReference>
<dbReference type="GO" id="GO:0005840">
    <property type="term" value="C:ribosome"/>
    <property type="evidence" value="ECO:0007669"/>
    <property type="project" value="UniProtKB-KW"/>
</dbReference>
<dbReference type="RefSeq" id="WP_170035587.1">
    <property type="nucleotide sequence ID" value="NZ_JABDTL010000001.1"/>
</dbReference>
<dbReference type="InterPro" id="IPR036935">
    <property type="entry name" value="Ribosomal_bL9_N_sf"/>
</dbReference>
<dbReference type="InterPro" id="IPR009027">
    <property type="entry name" value="Ribosomal_bL9/RNase_H1_N"/>
</dbReference>
<evidence type="ECO:0000256" key="6">
    <source>
        <dbReference type="ARBA" id="ARBA00035292"/>
    </source>
</evidence>
<evidence type="ECO:0000256" key="7">
    <source>
        <dbReference type="HAMAP-Rule" id="MF_00503"/>
    </source>
</evidence>
<dbReference type="SUPFAM" id="SSF55658">
    <property type="entry name" value="L9 N-domain-like"/>
    <property type="match status" value="1"/>
</dbReference>
<dbReference type="PANTHER" id="PTHR21368">
    <property type="entry name" value="50S RIBOSOMAL PROTEIN L9"/>
    <property type="match status" value="1"/>
</dbReference>
<evidence type="ECO:0000256" key="3">
    <source>
        <dbReference type="ARBA" id="ARBA00022884"/>
    </source>
</evidence>
<dbReference type="GO" id="GO:0003735">
    <property type="term" value="F:structural constituent of ribosome"/>
    <property type="evidence" value="ECO:0007669"/>
    <property type="project" value="InterPro"/>
</dbReference>
<keyword evidence="5 7" id="KW-0687">Ribonucleoprotein</keyword>
<comment type="similarity">
    <text evidence="1 7">Belongs to the bacterial ribosomal protein bL9 family.</text>
</comment>
<dbReference type="Gene3D" id="3.40.5.10">
    <property type="entry name" value="Ribosomal protein L9, N-terminal domain"/>
    <property type="match status" value="1"/>
</dbReference>
<dbReference type="InterPro" id="IPR036791">
    <property type="entry name" value="Ribosomal_bL9_C_sf"/>
</dbReference>
<dbReference type="InterPro" id="IPR020070">
    <property type="entry name" value="Ribosomal_bL9_N"/>
</dbReference>
<proteinExistence type="inferred from homology"/>
<dbReference type="InterPro" id="IPR020594">
    <property type="entry name" value="Ribosomal_bL9_bac/chp"/>
</dbReference>
<organism evidence="9 10">
    <name type="scientific">Longimicrobium terrae</name>
    <dbReference type="NCBI Taxonomy" id="1639882"/>
    <lineage>
        <taxon>Bacteria</taxon>
        <taxon>Pseudomonadati</taxon>
        <taxon>Gemmatimonadota</taxon>
        <taxon>Longimicrobiia</taxon>
        <taxon>Longimicrobiales</taxon>
        <taxon>Longimicrobiaceae</taxon>
        <taxon>Longimicrobium</taxon>
    </lineage>
</organism>
<name>A0A841GXF0_9BACT</name>
<evidence type="ECO:0000313" key="10">
    <source>
        <dbReference type="Proteomes" id="UP000582837"/>
    </source>
</evidence>
<keyword evidence="2 7" id="KW-0699">rRNA-binding</keyword>
<keyword evidence="10" id="KW-1185">Reference proteome</keyword>
<dbReference type="EMBL" id="JACHIA010000004">
    <property type="protein sequence ID" value="MBB6070186.1"/>
    <property type="molecule type" value="Genomic_DNA"/>
</dbReference>
<dbReference type="PROSITE" id="PS00651">
    <property type="entry name" value="RIBOSOMAL_L9"/>
    <property type="match status" value="1"/>
</dbReference>
<keyword evidence="3 7" id="KW-0694">RNA-binding</keyword>
<dbReference type="HAMAP" id="MF_00503">
    <property type="entry name" value="Ribosomal_bL9"/>
    <property type="match status" value="1"/>
</dbReference>
<gene>
    <name evidence="7" type="primary">rplI</name>
    <name evidence="9" type="ORF">HNQ61_001805</name>
</gene>
<dbReference type="Gene3D" id="3.10.430.100">
    <property type="entry name" value="Ribosomal protein L9, C-terminal domain"/>
    <property type="match status" value="1"/>
</dbReference>
<dbReference type="FunFam" id="3.40.5.10:FF:000003">
    <property type="entry name" value="50S ribosomal protein L9"/>
    <property type="match status" value="1"/>
</dbReference>
<dbReference type="AlphaFoldDB" id="A0A841GXF0"/>
<dbReference type="Pfam" id="PF01281">
    <property type="entry name" value="Ribosomal_L9_N"/>
    <property type="match status" value="1"/>
</dbReference>
<comment type="function">
    <text evidence="7">Binds to the 23S rRNA.</text>
</comment>
<keyword evidence="4 7" id="KW-0689">Ribosomal protein</keyword>
<evidence type="ECO:0000256" key="4">
    <source>
        <dbReference type="ARBA" id="ARBA00022980"/>
    </source>
</evidence>
<evidence type="ECO:0000256" key="2">
    <source>
        <dbReference type="ARBA" id="ARBA00022730"/>
    </source>
</evidence>